<dbReference type="PANTHER" id="PTHR13677">
    <property type="entry name" value="LD41638P"/>
    <property type="match status" value="1"/>
</dbReference>
<evidence type="ECO:0000259" key="3">
    <source>
        <dbReference type="PROSITE" id="PS50211"/>
    </source>
</evidence>
<evidence type="ECO:0000256" key="1">
    <source>
        <dbReference type="ARBA" id="ARBA00007159"/>
    </source>
</evidence>
<dbReference type="GO" id="GO:0055037">
    <property type="term" value="C:recycling endosome"/>
    <property type="evidence" value="ECO:0007669"/>
    <property type="project" value="TreeGrafter"/>
</dbReference>
<protein>
    <recommendedName>
        <fullName evidence="3">UDENN domain-containing protein</fullName>
    </recommendedName>
</protein>
<accession>A0A261Y7Q1</accession>
<keyword evidence="5" id="KW-1185">Reference proteome</keyword>
<evidence type="ECO:0000313" key="4">
    <source>
        <dbReference type="EMBL" id="OZJ06645.1"/>
    </source>
</evidence>
<dbReference type="GO" id="GO:0005085">
    <property type="term" value="F:guanyl-nucleotide exchange factor activity"/>
    <property type="evidence" value="ECO:0007669"/>
    <property type="project" value="InterPro"/>
</dbReference>
<comment type="caution">
    <text evidence="4">The sequence shown here is derived from an EMBL/GenBank/DDBJ whole genome shotgun (WGS) entry which is preliminary data.</text>
</comment>
<dbReference type="EMBL" id="MVBO01000002">
    <property type="protein sequence ID" value="OZJ06645.1"/>
    <property type="molecule type" value="Genomic_DNA"/>
</dbReference>
<evidence type="ECO:0000313" key="5">
    <source>
        <dbReference type="Proteomes" id="UP000242875"/>
    </source>
</evidence>
<feature type="region of interest" description="Disordered" evidence="2">
    <location>
        <begin position="1"/>
        <end position="70"/>
    </location>
</feature>
<feature type="compositionally biased region" description="Polar residues" evidence="2">
    <location>
        <begin position="57"/>
        <end position="70"/>
    </location>
</feature>
<feature type="region of interest" description="Disordered" evidence="2">
    <location>
        <begin position="102"/>
        <end position="135"/>
    </location>
</feature>
<sequence>MTGSTTHGTARSDKAASHKPTRANTLPSGRSFHALAGPSSSMDSLHSPKQRARLQPLSRSHSGSKLITLSRRTQQLSLNYDSPSEESDLSEVAENDAPILQGRRKAHHTSSSNRSLDSFHRSPPADSTLPAKEAGMDLSEQLYDNDGAEKLDKGTLGRLRNWIIGFCIVNFDLEIGQALDYIYPHVGLSDEERKDIGFLAFPDTNAFLVGDQVFTFRIRSNSSSGFAASGPTNHAGFLYGYVFFRQKKDASIRRGYYQKSIVILSQHPFIGLFSRVVKALGPLFCDHGRPVLEAACTDIASWPIPFPGKCISIPFLGHLLQVELPQPLKPQLLETSPFDMFNIDPSKQILASLPPRSLYYHFQDMLESLWICWELMLLAEPIVVMAPDPATCSEVVFSLVDLINPIPYCGDYRPYFTIQAADFKSIINKKNPVSNLIIGTTNPYFASALEHWPNIIRIGNVNSRLSSELATDSDHIAANSPKNNSFMKLPQGVFSKRKAVIAKDKQLIKALMEIGVKNERRAIIANNKLRRHFVDLTEKFLVPFNRYFSTLIPFHQNLASSGSKLQLRPFQTDQFLSSLKEHGPQLPYKSSLRSAADITRDLYVQFTKCGNFAMWLQHRSDEAIKEIRKRQIQMLCDSDIQAWISDRPEVELVDMLLRYKAQLAESHSSSSEARGARDERSLQLTSAQTDRLQRQMEQLIAALPKDLRESISLTESGDITQPSHV</sequence>
<gene>
    <name evidence="4" type="ORF">BZG36_00358</name>
</gene>
<proteinExistence type="inferred from homology"/>
<dbReference type="PANTHER" id="PTHR13677:SF0">
    <property type="entry name" value="LD41638P"/>
    <property type="match status" value="1"/>
</dbReference>
<reference evidence="4 5" key="1">
    <citation type="journal article" date="2017" name="Mycologia">
        <title>Bifiguratus adelaidae, gen. et sp. nov., a new member of Mucoromycotina in endophytic and soil-dwelling habitats.</title>
        <authorList>
            <person name="Torres-Cruz T.J."/>
            <person name="Billingsley Tobias T.L."/>
            <person name="Almatruk M."/>
            <person name="Hesse C."/>
            <person name="Kuske C.R."/>
            <person name="Desiro A."/>
            <person name="Benucci G.M."/>
            <person name="Bonito G."/>
            <person name="Stajich J.E."/>
            <person name="Dunlap C."/>
            <person name="Arnold A.E."/>
            <person name="Porras-Alfaro A."/>
        </authorList>
    </citation>
    <scope>NUCLEOTIDE SEQUENCE [LARGE SCALE GENOMIC DNA]</scope>
    <source>
        <strain evidence="4 5">AZ0501</strain>
    </source>
</reference>
<dbReference type="Proteomes" id="UP000242875">
    <property type="component" value="Unassembled WGS sequence"/>
</dbReference>
<dbReference type="AlphaFoldDB" id="A0A261Y7Q1"/>
<dbReference type="InterPro" id="IPR037516">
    <property type="entry name" value="Tripartite_DENN"/>
</dbReference>
<feature type="domain" description="UDENN" evidence="3">
    <location>
        <begin position="164"/>
        <end position="626"/>
    </location>
</feature>
<evidence type="ECO:0000256" key="2">
    <source>
        <dbReference type="SAM" id="MobiDB-lite"/>
    </source>
</evidence>
<dbReference type="PROSITE" id="PS50211">
    <property type="entry name" value="DENN"/>
    <property type="match status" value="1"/>
</dbReference>
<comment type="similarity">
    <text evidence="1">Belongs to the DENND6 family.</text>
</comment>
<dbReference type="InterPro" id="IPR024224">
    <property type="entry name" value="DENND6"/>
</dbReference>
<name>A0A261Y7Q1_9FUNG</name>
<organism evidence="4 5">
    <name type="scientific">Bifiguratus adelaidae</name>
    <dbReference type="NCBI Taxonomy" id="1938954"/>
    <lineage>
        <taxon>Eukaryota</taxon>
        <taxon>Fungi</taxon>
        <taxon>Fungi incertae sedis</taxon>
        <taxon>Mucoromycota</taxon>
        <taxon>Mucoromycotina</taxon>
        <taxon>Endogonomycetes</taxon>
        <taxon>Endogonales</taxon>
        <taxon>Endogonales incertae sedis</taxon>
        <taxon>Bifiguratus</taxon>
    </lineage>
</organism>
<dbReference type="OrthoDB" id="10265409at2759"/>